<feature type="compositionally biased region" description="Low complexity" evidence="2">
    <location>
        <begin position="69"/>
        <end position="83"/>
    </location>
</feature>
<dbReference type="SUPFAM" id="SSF54518">
    <property type="entry name" value="Tubby C-terminal domain-like"/>
    <property type="match status" value="1"/>
</dbReference>
<feature type="domain" description="SET" evidence="3">
    <location>
        <begin position="426"/>
        <end position="544"/>
    </location>
</feature>
<feature type="compositionally biased region" description="Basic and acidic residues" evidence="2">
    <location>
        <begin position="23"/>
        <end position="38"/>
    </location>
</feature>
<feature type="region of interest" description="Disordered" evidence="2">
    <location>
        <begin position="242"/>
        <end position="262"/>
    </location>
</feature>
<evidence type="ECO:0000256" key="2">
    <source>
        <dbReference type="SAM" id="MobiDB-lite"/>
    </source>
</evidence>
<dbReference type="PANTHER" id="PTHR16517:SF7">
    <property type="entry name" value="PROTEIN KING TUBBY"/>
    <property type="match status" value="1"/>
</dbReference>
<dbReference type="Pfam" id="PF00856">
    <property type="entry name" value="SET"/>
    <property type="match status" value="1"/>
</dbReference>
<dbReference type="Pfam" id="PF01167">
    <property type="entry name" value="Tub"/>
    <property type="match status" value="2"/>
</dbReference>
<dbReference type="PROSITE" id="PS50280">
    <property type="entry name" value="SET"/>
    <property type="match status" value="1"/>
</dbReference>
<dbReference type="PRINTS" id="PR01573">
    <property type="entry name" value="SUPERTUBBY"/>
</dbReference>
<evidence type="ECO:0000256" key="1">
    <source>
        <dbReference type="ARBA" id="ARBA00007129"/>
    </source>
</evidence>
<evidence type="ECO:0000313" key="4">
    <source>
        <dbReference type="EMBL" id="OUS46458.1"/>
    </source>
</evidence>
<dbReference type="InterPro" id="IPR001214">
    <property type="entry name" value="SET_dom"/>
</dbReference>
<proteinExistence type="inferred from homology"/>
<evidence type="ECO:0000259" key="3">
    <source>
        <dbReference type="PROSITE" id="PS50280"/>
    </source>
</evidence>
<protein>
    <submittedName>
        <fullName evidence="4">Tub family protein</fullName>
    </submittedName>
</protein>
<comment type="similarity">
    <text evidence="1">Belongs to the TUB family.</text>
</comment>
<dbReference type="Gene3D" id="3.20.90.10">
    <property type="entry name" value="Tubby Protein, Chain A"/>
    <property type="match status" value="1"/>
</dbReference>
<sequence>MSTAGRARADGAGENYMKPLARARGEGEGGTGGRERVTPRLSFVRRRDSAPVHPTLEDEGDADEGTGEGSAAASGANDGSGARAGDDEGPPPSAPPAPRAGDARRRTPTPSVDDPMSCAAPLPPWADAGAKRRFTLRSLPNDGTHARCHVLRKRGLFGAFPTYVLYLDGRETTTATLADAVPILVARKRKKAKCTHYVIGDDGAERAVNEAHPSYVGKLKANFIGTRFELFDAGARPRAWGAPGHLGHASDDESDEDDDVPPRRTLANIRYAVNVLGVAGPRSLAVNVMDERGDTVTTALESARPRWNPSHQAYVLDFNGRVTKPSVKNFQLAVVDSAEAEAAAEANRTSRRVVAQFGRVDDDLFTLDFAHPLGPLTAFAALSRGVRSRPARVPMGFSRARPPPDIAHARSPADAVASTSDPSYEGDGRVGESTIVGAGLGVFATRRLPRGSTARGVTYGGDVMTLLEAVAMPKKDKAYVMALHLNVHVDARRHYGYVGRYVNDSAGTANALNAEFVKDAANRRATLRTVRDVEAGEELFAAYGKGYWEREREIEGDGVATVERSDDG</sequence>
<feature type="region of interest" description="Disordered" evidence="2">
    <location>
        <begin position="393"/>
        <end position="429"/>
    </location>
</feature>
<dbReference type="InterPro" id="IPR046341">
    <property type="entry name" value="SET_dom_sf"/>
</dbReference>
<dbReference type="SUPFAM" id="SSF82199">
    <property type="entry name" value="SET domain"/>
    <property type="match status" value="1"/>
</dbReference>
<dbReference type="Gene3D" id="2.170.270.10">
    <property type="entry name" value="SET domain"/>
    <property type="match status" value="1"/>
</dbReference>
<dbReference type="PANTHER" id="PTHR16517">
    <property type="entry name" value="TUBBY-RELATED"/>
    <property type="match status" value="1"/>
</dbReference>
<gene>
    <name evidence="4" type="ORF">BE221DRAFT_74003</name>
</gene>
<accession>A0A1Y5IA56</accession>
<name>A0A1Y5IA56_OSTTA</name>
<feature type="region of interest" description="Disordered" evidence="2">
    <location>
        <begin position="1"/>
        <end position="124"/>
    </location>
</feature>
<dbReference type="Proteomes" id="UP000195557">
    <property type="component" value="Unassembled WGS sequence"/>
</dbReference>
<organism evidence="4">
    <name type="scientific">Ostreococcus tauri</name>
    <name type="common">Marine green alga</name>
    <dbReference type="NCBI Taxonomy" id="70448"/>
    <lineage>
        <taxon>Eukaryota</taxon>
        <taxon>Viridiplantae</taxon>
        <taxon>Chlorophyta</taxon>
        <taxon>Mamiellophyceae</taxon>
        <taxon>Mamiellales</taxon>
        <taxon>Bathycoccaceae</taxon>
        <taxon>Ostreococcus</taxon>
    </lineage>
</organism>
<dbReference type="InterPro" id="IPR000007">
    <property type="entry name" value="Tubby_C"/>
</dbReference>
<dbReference type="AlphaFoldDB" id="A0A1Y5IA56"/>
<reference evidence="4" key="1">
    <citation type="submission" date="2017-04" db="EMBL/GenBank/DDBJ databases">
        <title>Population genomics of picophytoplankton unveils novel chromosome hypervariability.</title>
        <authorList>
            <consortium name="DOE Joint Genome Institute"/>
            <person name="Blanc-Mathieu R."/>
            <person name="Krasovec M."/>
            <person name="Hebrard M."/>
            <person name="Yau S."/>
            <person name="Desgranges E."/>
            <person name="Martin J."/>
            <person name="Schackwitz W."/>
            <person name="Kuo A."/>
            <person name="Salin G."/>
            <person name="Donnadieu C."/>
            <person name="Desdevises Y."/>
            <person name="Sanchez-Ferandin S."/>
            <person name="Moreau H."/>
            <person name="Rivals E."/>
            <person name="Grigoriev I.V."/>
            <person name="Grimsley N."/>
            <person name="Eyre-Walker A."/>
            <person name="Piganeau G."/>
        </authorList>
    </citation>
    <scope>NUCLEOTIDE SEQUENCE [LARGE SCALE GENOMIC DNA]</scope>
    <source>
        <strain evidence="4">RCC 1115</strain>
    </source>
</reference>
<dbReference type="EMBL" id="KZ155783">
    <property type="protein sequence ID" value="OUS46458.1"/>
    <property type="molecule type" value="Genomic_DNA"/>
</dbReference>
<dbReference type="InterPro" id="IPR025659">
    <property type="entry name" value="Tubby-like_C"/>
</dbReference>
<feature type="compositionally biased region" description="Acidic residues" evidence="2">
    <location>
        <begin position="57"/>
        <end position="66"/>
    </location>
</feature>
<dbReference type="eggNOG" id="KOG2502">
    <property type="taxonomic scope" value="Eukaryota"/>
</dbReference>